<dbReference type="PANTHER" id="PTHR14469:SF0">
    <property type="entry name" value="FAMILY WITH SEQUENCE SIMILARITY 113"/>
    <property type="match status" value="1"/>
</dbReference>
<keyword evidence="3" id="KW-1185">Reference proteome</keyword>
<dbReference type="Proteomes" id="UP001181693">
    <property type="component" value="Unassembled WGS sequence"/>
</dbReference>
<organism evidence="2 3">
    <name type="scientific">Pyxicephalus adspersus</name>
    <name type="common">African bullfrog</name>
    <dbReference type="NCBI Taxonomy" id="30357"/>
    <lineage>
        <taxon>Eukaryota</taxon>
        <taxon>Metazoa</taxon>
        <taxon>Chordata</taxon>
        <taxon>Craniata</taxon>
        <taxon>Vertebrata</taxon>
        <taxon>Euteleostomi</taxon>
        <taxon>Amphibia</taxon>
        <taxon>Batrachia</taxon>
        <taxon>Anura</taxon>
        <taxon>Neobatrachia</taxon>
        <taxon>Ranoidea</taxon>
        <taxon>Pyxicephalidae</taxon>
        <taxon>Pyxicephalinae</taxon>
        <taxon>Pyxicephalus</taxon>
    </lineage>
</organism>
<sequence length="124" mass="14218">MKLFSSADVRRLLHNKYVAVLGDSIQRSVNKDLVKILQNGEFRTENQLKGKGEMVFANDTLGNAHLNGEMHNGITCRKVCQYRTDHHLVRFYFLTRVYSEYTESVVVDFKQGPQPNVVIINSCI</sequence>
<gene>
    <name evidence="2" type="ORF">GDO54_002629</name>
</gene>
<evidence type="ECO:0000313" key="2">
    <source>
        <dbReference type="EMBL" id="DBA17137.1"/>
    </source>
</evidence>
<reference evidence="2" key="1">
    <citation type="thesis" date="2020" institute="ProQuest LLC" country="789 East Eisenhower Parkway, Ann Arbor, MI, USA">
        <title>Comparative Genomics and Chromosome Evolution.</title>
        <authorList>
            <person name="Mudd A.B."/>
        </authorList>
    </citation>
    <scope>NUCLEOTIDE SEQUENCE</scope>
    <source>
        <strain evidence="2">1538</strain>
        <tissue evidence="2">Blood</tissue>
    </source>
</reference>
<evidence type="ECO:0000256" key="1">
    <source>
        <dbReference type="ARBA" id="ARBA00037957"/>
    </source>
</evidence>
<accession>A0AAV3A0K1</accession>
<name>A0AAV3A0K1_PYXAD</name>
<dbReference type="AlphaFoldDB" id="A0AAV3A0K1"/>
<protein>
    <submittedName>
        <fullName evidence="2">Uncharacterized protein</fullName>
    </submittedName>
</protein>
<proteinExistence type="inferred from homology"/>
<dbReference type="EMBL" id="DYDO01000010">
    <property type="protein sequence ID" value="DBA17137.1"/>
    <property type="molecule type" value="Genomic_DNA"/>
</dbReference>
<comment type="similarity">
    <text evidence="1">Belongs to the PC-esterase family.</text>
</comment>
<dbReference type="PANTHER" id="PTHR14469">
    <property type="entry name" value="SARCOMA ANTIGEN NY-SAR-23"/>
    <property type="match status" value="1"/>
</dbReference>
<comment type="caution">
    <text evidence="2">The sequence shown here is derived from an EMBL/GenBank/DDBJ whole genome shotgun (WGS) entry which is preliminary data.</text>
</comment>
<evidence type="ECO:0000313" key="3">
    <source>
        <dbReference type="Proteomes" id="UP001181693"/>
    </source>
</evidence>